<feature type="domain" description="Laminin EGF-like" evidence="12">
    <location>
        <begin position="282"/>
        <end position="338"/>
    </location>
</feature>
<dbReference type="Gene3D" id="2.60.120.260">
    <property type="entry name" value="Galactose-binding domain-like"/>
    <property type="match status" value="1"/>
</dbReference>
<dbReference type="PRINTS" id="PR00011">
    <property type="entry name" value="EGFLAMININ"/>
</dbReference>
<dbReference type="FunFam" id="2.10.25.10:FF:000094">
    <property type="entry name" value="Laminin subunit alpha-2"/>
    <property type="match status" value="1"/>
</dbReference>
<feature type="disulfide bond" evidence="10">
    <location>
        <begin position="723"/>
        <end position="740"/>
    </location>
</feature>
<evidence type="ECO:0000256" key="3">
    <source>
        <dbReference type="ARBA" id="ARBA00022530"/>
    </source>
</evidence>
<feature type="disulfide bond" evidence="10">
    <location>
        <begin position="742"/>
        <end position="751"/>
    </location>
</feature>
<feature type="disulfide bond" evidence="10">
    <location>
        <begin position="628"/>
        <end position="640"/>
    </location>
</feature>
<sequence>IMQRTLSFLDPLALLTGYKVLVLSTLSALFSKIAHLVANSPVSCLCVVDVFQAFYIAYVVVKAANSPRPGNWILERSLDGVSYSPWQYYVINDNDCITLHNKHPTVGIPVYKYDDEVICTSYYSSLMPLENGEILTSLINGRPSVNEPSTLLLNFTTARFIRLRLNRIRTLHADLMSVSGRTSYNTDPLVTRRYFYSIKDISIGGKCICNGHASSCPWDNVLKIEIQTCRHGNLAHLDVVENKAFKNIGMSCEEVESLGLSLLLHRQVCGLSGVAENPCHPCNCDSIGALSKVCVRDIHQSEAERGATPGQCTCRKHYSGLRCDRCVPGYSGFPFCRRCSCNLAGIVGHDLCADPCQCKDNVIGRNCEHCKPGFYNLQRQNPRGCLECFCFGMTSNCHSESWPVVESCMKGYRRMGGMLYYGACEPCQCHKHSQECDDISGSCKSCKHHTTGNHCEQCKRGYYGDATKGTPNDCHQCPCSHASSFNSSLLACHLDQHGKPVCDECPPGYAGKHCKRCADGYFRSPAMPGGLCQRCDCNGNVDQNNPAACDPWTGQCGVCTGNTAGLRCERCADGFYGDAIVSKNCQRKYSLFICTGQCTCAPLATGRQCDKCQKDHYGLEKDAGCAPCSCHPVGALGRDCSEDGRCRCRLGVSGLQCDRCAEGYFAFGPTGCTRCRCNHTNNRCDSNTGQCICPANTEGRHCKWCKSRFWGWNHVTGCQACECSPLHSVHLACNITSGQCPCKHRFGGRTCRECDRGFWDHPSCHHCHCNSSGTQADRCSAGLCECNKWTGMCACKENVIGKRCDHCREGTFSLSATNDQGCTTCFCSGLTKNCTGAQGLVYTQVPLICRNSSNFHYQKRVHILVLQSMQAYLCLILSTCLAPFTLMSYGGKLKYRVYFEARQDSGRFSREPEVLLYGSNKKNNVVMYHGAHTHSSGMHLQHNIGFIEKNWSYFNSILNRPVSKSDFMEILAEVNAIMIKASYGSSMEESRISDISLEVAVPYNGNIPTKTALQIEKCDCPAGYTGFSCQVFGSPYFQIFNIFSYFRGLRPPTRCNQMTTHKQVNCHTNRTGQHCELCYPGFYRRVVGNKDECLPCACPGEKRNSFSSTCVAEGMYGGYRCDMNLYLLFPNPTLVTQLNETLFKAQSQVSLLSRIQRSLKDLNEQAKHNLSEIKELIKLSRELVNRVSTFILAVLKCVPVMSKQSDYMAVEMHNGIVYFAWNLGSGDSQVQYPRLRLKKDTWYLVTISRQDILISFIYYSFFLTRHLCDTQFITSLLIDVQSNHLTLFCCATPPPNNICFITTCEICAEEQCKRCLPVLQKAYRAEVEPGGFVELPKNGMFLRVNTNISFTFSTKSSSALLLYGGNKPQAGSVSEYNNFSDFTSAGSLQCTTIPSLRSPNFGCENYTYVSNTRLLTIVIRDLCKKACSMFITANDLFLVPTYYCNFSCLVHSLTIGLKFRTFARAGLLMYLGGHFELALLIQDGHLLLAFDFEKKMPHVQHPNVVSDGRWHTVRLDFHFPFSTGGGFQETERFHNTHSLAGCVGHLHFNGKPLQMDFASKHNTGPCYKKSTRGLYFYGDGFAELGHSYRVGRDLGFELKFRTTRSDGVILGIGSVLENFLGVELVDGQIVFQVDNGGRSFSVTHTPVESGGLCDGRWHRLKGRKVKNRLLLWVDGKVSENLSKHPLRSANTKNHIYLGGYPAFMFVHVSPPPVRAASSRFVHSVRRWEYS</sequence>
<feature type="disulfide bond" evidence="10">
    <location>
        <begin position="795"/>
        <end position="804"/>
    </location>
</feature>
<dbReference type="InterPro" id="IPR050440">
    <property type="entry name" value="Laminin/Netrin_ECM"/>
</dbReference>
<keyword evidence="2" id="KW-0964">Secreted</keyword>
<dbReference type="Pfam" id="PF00053">
    <property type="entry name" value="EGF_laminin"/>
    <property type="match status" value="8"/>
</dbReference>
<keyword evidence="6" id="KW-0084">Basement membrane</keyword>
<dbReference type="Pfam" id="PF00054">
    <property type="entry name" value="Laminin_G_1"/>
    <property type="match status" value="2"/>
</dbReference>
<keyword evidence="16" id="KW-1185">Reference proteome</keyword>
<reference evidence="15" key="1">
    <citation type="submission" date="2025-08" db="UniProtKB">
        <authorList>
            <consortium name="Ensembl"/>
        </authorList>
    </citation>
    <scope>IDENTIFICATION</scope>
</reference>
<evidence type="ECO:0000256" key="4">
    <source>
        <dbReference type="ARBA" id="ARBA00022729"/>
    </source>
</evidence>
<dbReference type="SUPFAM" id="SSF57196">
    <property type="entry name" value="EGF/Laminin"/>
    <property type="match status" value="9"/>
</dbReference>
<dbReference type="FunFam" id="2.10.25.10:FF:000051">
    <property type="entry name" value="Laminin subunit alpha 4"/>
    <property type="match status" value="1"/>
</dbReference>
<dbReference type="PROSITE" id="PS51117">
    <property type="entry name" value="LAMININ_NTER"/>
    <property type="match status" value="1"/>
</dbReference>
<dbReference type="CDD" id="cd00055">
    <property type="entry name" value="EGF_Lam"/>
    <property type="match status" value="10"/>
</dbReference>
<dbReference type="Gene3D" id="2.10.25.10">
    <property type="entry name" value="Laminin"/>
    <property type="match status" value="9"/>
</dbReference>
<evidence type="ECO:0000256" key="8">
    <source>
        <dbReference type="ARBA" id="ARBA00023180"/>
    </source>
</evidence>
<evidence type="ECO:0000259" key="12">
    <source>
        <dbReference type="PROSITE" id="PS50027"/>
    </source>
</evidence>
<comment type="caution">
    <text evidence="10">Lacks conserved residue(s) required for the propagation of feature annotation.</text>
</comment>
<dbReference type="FunFam" id="2.10.25.10:FF:000082">
    <property type="entry name" value="Laminin subunit alpha 1"/>
    <property type="match status" value="1"/>
</dbReference>
<feature type="disulfide bond" evidence="10">
    <location>
        <begin position="693"/>
        <end position="702"/>
    </location>
</feature>
<dbReference type="CDD" id="cd00110">
    <property type="entry name" value="LamG"/>
    <property type="match status" value="2"/>
</dbReference>
<keyword evidence="4" id="KW-0732">Signal</keyword>
<accession>A0A8C4QVM1</accession>
<feature type="disulfide bond" evidence="10">
    <location>
        <begin position="571"/>
        <end position="585"/>
    </location>
</feature>
<keyword evidence="3" id="KW-0272">Extracellular matrix</keyword>
<feature type="domain" description="Laminin N-terminal" evidence="14">
    <location>
        <begin position="1"/>
        <end position="206"/>
    </location>
</feature>
<feature type="domain" description="Laminin EGF-like" evidence="12">
    <location>
        <begin position="675"/>
        <end position="720"/>
    </location>
</feature>
<feature type="domain" description="Laminin EGF-like" evidence="12">
    <location>
        <begin position="339"/>
        <end position="387"/>
    </location>
</feature>
<dbReference type="InterPro" id="IPR000742">
    <property type="entry name" value="EGF"/>
</dbReference>
<dbReference type="PANTHER" id="PTHR10574">
    <property type="entry name" value="NETRIN/LAMININ-RELATED"/>
    <property type="match status" value="1"/>
</dbReference>
<keyword evidence="8" id="KW-0325">Glycoprotein</keyword>
<dbReference type="Proteomes" id="UP000694388">
    <property type="component" value="Unplaced"/>
</dbReference>
<dbReference type="FunFam" id="2.10.25.10:FF:000106">
    <property type="entry name" value="Heparan sulfate proteoglycan 2"/>
    <property type="match status" value="1"/>
</dbReference>
<dbReference type="Gene3D" id="2.60.120.200">
    <property type="match status" value="4"/>
</dbReference>
<dbReference type="SMART" id="SM00136">
    <property type="entry name" value="LamNT"/>
    <property type="match status" value="1"/>
</dbReference>
<protein>
    <submittedName>
        <fullName evidence="15">Uncharacterized protein</fullName>
    </submittedName>
</protein>
<feature type="domain" description="Laminin G" evidence="11">
    <location>
        <begin position="1426"/>
        <end position="1566"/>
    </location>
</feature>
<evidence type="ECO:0000256" key="6">
    <source>
        <dbReference type="ARBA" id="ARBA00022869"/>
    </source>
</evidence>
<dbReference type="FunFam" id="2.10.25.10:FF:000090">
    <property type="entry name" value="laminin subunit alpha"/>
    <property type="match status" value="1"/>
</dbReference>
<evidence type="ECO:0000259" key="13">
    <source>
        <dbReference type="PROSITE" id="PS51115"/>
    </source>
</evidence>
<dbReference type="InterPro" id="IPR008211">
    <property type="entry name" value="Laminin_N"/>
</dbReference>
<reference evidence="15" key="2">
    <citation type="submission" date="2025-09" db="UniProtKB">
        <authorList>
            <consortium name="Ensembl"/>
        </authorList>
    </citation>
    <scope>IDENTIFICATION</scope>
</reference>
<dbReference type="SMART" id="SM00282">
    <property type="entry name" value="LamG"/>
    <property type="match status" value="2"/>
</dbReference>
<feature type="domain" description="Laminin G" evidence="11">
    <location>
        <begin position="1571"/>
        <end position="1730"/>
    </location>
</feature>
<evidence type="ECO:0000256" key="2">
    <source>
        <dbReference type="ARBA" id="ARBA00022525"/>
    </source>
</evidence>
<feature type="domain" description="Laminin EGF-like" evidence="12">
    <location>
        <begin position="535"/>
        <end position="587"/>
    </location>
</feature>
<dbReference type="Ensembl" id="ENSEBUT00000020936.1">
    <property type="protein sequence ID" value="ENSEBUP00000020360.1"/>
    <property type="gene ID" value="ENSEBUG00000012591.1"/>
</dbReference>
<organism evidence="15 16">
    <name type="scientific">Eptatretus burgeri</name>
    <name type="common">Inshore hagfish</name>
    <dbReference type="NCBI Taxonomy" id="7764"/>
    <lineage>
        <taxon>Eukaryota</taxon>
        <taxon>Metazoa</taxon>
        <taxon>Chordata</taxon>
        <taxon>Craniata</taxon>
        <taxon>Vertebrata</taxon>
        <taxon>Cyclostomata</taxon>
        <taxon>Myxini</taxon>
        <taxon>Myxiniformes</taxon>
        <taxon>Myxinidae</taxon>
        <taxon>Eptatretinae</taxon>
        <taxon>Eptatretus</taxon>
    </lineage>
</organism>
<dbReference type="GeneTree" id="ENSGT00940000157124"/>
<keyword evidence="7 10" id="KW-1015">Disulfide bond</keyword>
<evidence type="ECO:0000313" key="16">
    <source>
        <dbReference type="Proteomes" id="UP000694388"/>
    </source>
</evidence>
<keyword evidence="5" id="KW-0677">Repeat</keyword>
<dbReference type="SMART" id="SM00181">
    <property type="entry name" value="EGF"/>
    <property type="match status" value="8"/>
</dbReference>
<evidence type="ECO:0000256" key="10">
    <source>
        <dbReference type="PROSITE-ProRule" id="PRU00460"/>
    </source>
</evidence>
<dbReference type="Pfam" id="PF00052">
    <property type="entry name" value="Laminin_B"/>
    <property type="match status" value="1"/>
</dbReference>
<feature type="disulfide bond" evidence="10">
    <location>
        <begin position="314"/>
        <end position="323"/>
    </location>
</feature>
<dbReference type="SMART" id="SM00180">
    <property type="entry name" value="EGF_Lam"/>
    <property type="match status" value="11"/>
</dbReference>
<dbReference type="Pfam" id="PF24973">
    <property type="entry name" value="EGF_LMN_ATRN"/>
    <property type="match status" value="1"/>
</dbReference>
<comment type="subcellular location">
    <subcellularLocation>
        <location evidence="1">Secreted</location>
        <location evidence="1">Extracellular space</location>
        <location evidence="1">Extracellular matrix</location>
        <location evidence="1">Basement membrane</location>
    </subcellularLocation>
</comment>
<dbReference type="InterPro" id="IPR000034">
    <property type="entry name" value="Laminin_IV"/>
</dbReference>
<dbReference type="GO" id="GO:0005576">
    <property type="term" value="C:extracellular region"/>
    <property type="evidence" value="ECO:0007669"/>
    <property type="project" value="UniProtKB-ARBA"/>
</dbReference>
<dbReference type="SMART" id="SM00281">
    <property type="entry name" value="LamB"/>
    <property type="match status" value="1"/>
</dbReference>
<dbReference type="InterPro" id="IPR056863">
    <property type="entry name" value="LMN_ATRN_NET-like_EGF"/>
</dbReference>
<evidence type="ECO:0000259" key="14">
    <source>
        <dbReference type="PROSITE" id="PS51117"/>
    </source>
</evidence>
<evidence type="ECO:0000256" key="7">
    <source>
        <dbReference type="ARBA" id="ARBA00023157"/>
    </source>
</evidence>
<dbReference type="PROSITE" id="PS50025">
    <property type="entry name" value="LAM_G_DOMAIN"/>
    <property type="match status" value="2"/>
</dbReference>
<dbReference type="InterPro" id="IPR001791">
    <property type="entry name" value="Laminin_G"/>
</dbReference>
<dbReference type="InterPro" id="IPR013320">
    <property type="entry name" value="ConA-like_dom_sf"/>
</dbReference>
<dbReference type="GO" id="GO:0009887">
    <property type="term" value="P:animal organ morphogenesis"/>
    <property type="evidence" value="ECO:0007669"/>
    <property type="project" value="TreeGrafter"/>
</dbReference>
<dbReference type="Gene3D" id="2.170.300.10">
    <property type="entry name" value="Tie2 ligand-binding domain superfamily"/>
    <property type="match status" value="1"/>
</dbReference>
<feature type="disulfide bond" evidence="10">
    <location>
        <begin position="721"/>
        <end position="733"/>
    </location>
</feature>
<dbReference type="PROSITE" id="PS01248">
    <property type="entry name" value="EGF_LAM_1"/>
    <property type="match status" value="3"/>
</dbReference>
<dbReference type="InterPro" id="IPR002049">
    <property type="entry name" value="LE_dom"/>
</dbReference>
<name>A0A8C4QVM1_EPTBU</name>
<dbReference type="GO" id="GO:0009888">
    <property type="term" value="P:tissue development"/>
    <property type="evidence" value="ECO:0007669"/>
    <property type="project" value="TreeGrafter"/>
</dbReference>
<feature type="disulfide bond" evidence="10">
    <location>
        <begin position="559"/>
        <end position="568"/>
    </location>
</feature>
<feature type="domain" description="Laminin EGF-like" evidence="12">
    <location>
        <begin position="427"/>
        <end position="476"/>
    </location>
</feature>
<feature type="disulfide bond" evidence="10">
    <location>
        <begin position="358"/>
        <end position="367"/>
    </location>
</feature>
<feature type="domain" description="Laminin IV type A" evidence="13">
    <location>
        <begin position="835"/>
        <end position="1017"/>
    </location>
</feature>
<dbReference type="Pfam" id="PF00055">
    <property type="entry name" value="Laminin_N"/>
    <property type="match status" value="1"/>
</dbReference>
<evidence type="ECO:0000256" key="9">
    <source>
        <dbReference type="ARBA" id="ARBA00023292"/>
    </source>
</evidence>
<dbReference type="PROSITE" id="PS51115">
    <property type="entry name" value="LAMININ_IVA"/>
    <property type="match status" value="1"/>
</dbReference>
<dbReference type="PROSITE" id="PS50027">
    <property type="entry name" value="EGF_LAM_2"/>
    <property type="match status" value="8"/>
</dbReference>
<feature type="disulfide bond" evidence="10">
    <location>
        <begin position="282"/>
        <end position="294"/>
    </location>
</feature>
<evidence type="ECO:0000259" key="11">
    <source>
        <dbReference type="PROSITE" id="PS50025"/>
    </source>
</evidence>
<evidence type="ECO:0000256" key="1">
    <source>
        <dbReference type="ARBA" id="ARBA00004302"/>
    </source>
</evidence>
<keyword evidence="9 10" id="KW-0424">Laminin EGF-like domain</keyword>
<feature type="disulfide bond" evidence="10">
    <location>
        <begin position="648"/>
        <end position="657"/>
    </location>
</feature>
<proteinExistence type="predicted"/>
<dbReference type="GO" id="GO:0005604">
    <property type="term" value="C:basement membrane"/>
    <property type="evidence" value="ECO:0007669"/>
    <property type="project" value="UniProtKB-SubCell"/>
</dbReference>
<feature type="disulfide bond" evidence="10">
    <location>
        <begin position="446"/>
        <end position="455"/>
    </location>
</feature>
<feature type="domain" description="Laminin EGF-like" evidence="12">
    <location>
        <begin position="767"/>
        <end position="824"/>
    </location>
</feature>
<dbReference type="Pfam" id="PF02210">
    <property type="entry name" value="Laminin_G_2"/>
    <property type="match status" value="1"/>
</dbReference>
<evidence type="ECO:0000256" key="5">
    <source>
        <dbReference type="ARBA" id="ARBA00022737"/>
    </source>
</evidence>
<dbReference type="SUPFAM" id="SSF49899">
    <property type="entry name" value="Concanavalin A-like lectins/glucanases"/>
    <property type="match status" value="3"/>
</dbReference>
<feature type="domain" description="Laminin EGF-like" evidence="12">
    <location>
        <begin position="628"/>
        <end position="674"/>
    </location>
</feature>
<dbReference type="PANTHER" id="PTHR10574:SF436">
    <property type="entry name" value="LAMININ SUBUNIT ALPHA-2"/>
    <property type="match status" value="1"/>
</dbReference>
<feature type="domain" description="Laminin EGF-like" evidence="12">
    <location>
        <begin position="721"/>
        <end position="766"/>
    </location>
</feature>
<evidence type="ECO:0000313" key="15">
    <source>
        <dbReference type="Ensembl" id="ENSEBUP00000020360.1"/>
    </source>
</evidence>